<proteinExistence type="predicted"/>
<evidence type="ECO:0000256" key="1">
    <source>
        <dbReference type="SAM" id="Phobius"/>
    </source>
</evidence>
<evidence type="ECO:0000313" key="2">
    <source>
        <dbReference type="EMBL" id="MFC6868517.1"/>
    </source>
</evidence>
<organism evidence="2 3">
    <name type="scientific">Haloechinothrix salitolerans</name>
    <dbReference type="NCBI Taxonomy" id="926830"/>
    <lineage>
        <taxon>Bacteria</taxon>
        <taxon>Bacillati</taxon>
        <taxon>Actinomycetota</taxon>
        <taxon>Actinomycetes</taxon>
        <taxon>Pseudonocardiales</taxon>
        <taxon>Pseudonocardiaceae</taxon>
        <taxon>Haloechinothrix</taxon>
    </lineage>
</organism>
<accession>A0ABW2C1U6</accession>
<dbReference type="RefSeq" id="WP_345392653.1">
    <property type="nucleotide sequence ID" value="NZ_BAABLA010000011.1"/>
</dbReference>
<gene>
    <name evidence="2" type="ORF">ACFQGD_15350</name>
</gene>
<dbReference type="EMBL" id="JBHSXX010000001">
    <property type="protein sequence ID" value="MFC6868517.1"/>
    <property type="molecule type" value="Genomic_DNA"/>
</dbReference>
<evidence type="ECO:0000313" key="3">
    <source>
        <dbReference type="Proteomes" id="UP001596337"/>
    </source>
</evidence>
<keyword evidence="3" id="KW-1185">Reference proteome</keyword>
<protein>
    <recommendedName>
        <fullName evidence="4">DUF948 domain-containing protein</fullName>
    </recommendedName>
</protein>
<evidence type="ECO:0008006" key="4">
    <source>
        <dbReference type="Google" id="ProtNLM"/>
    </source>
</evidence>
<keyword evidence="1" id="KW-0812">Transmembrane</keyword>
<sequence length="86" mass="9105">MTTTLVTLTLIAAGLIVVALAVVLITILVLLRKTLFTLGTVNVGLRSIARRVEPLQPVLADLNTELAGVQREMSTALAERRAPSGV</sequence>
<comment type="caution">
    <text evidence="2">The sequence shown here is derived from an EMBL/GenBank/DDBJ whole genome shotgun (WGS) entry which is preliminary data.</text>
</comment>
<keyword evidence="1" id="KW-1133">Transmembrane helix</keyword>
<keyword evidence="1" id="KW-0472">Membrane</keyword>
<name>A0ABW2C1U6_9PSEU</name>
<dbReference type="Proteomes" id="UP001596337">
    <property type="component" value="Unassembled WGS sequence"/>
</dbReference>
<reference evidence="3" key="1">
    <citation type="journal article" date="2019" name="Int. J. Syst. Evol. Microbiol.">
        <title>The Global Catalogue of Microorganisms (GCM) 10K type strain sequencing project: providing services to taxonomists for standard genome sequencing and annotation.</title>
        <authorList>
            <consortium name="The Broad Institute Genomics Platform"/>
            <consortium name="The Broad Institute Genome Sequencing Center for Infectious Disease"/>
            <person name="Wu L."/>
            <person name="Ma J."/>
        </authorList>
    </citation>
    <scope>NUCLEOTIDE SEQUENCE [LARGE SCALE GENOMIC DNA]</scope>
    <source>
        <strain evidence="3">KCTC 32255</strain>
    </source>
</reference>
<feature type="transmembrane region" description="Helical" evidence="1">
    <location>
        <begin position="6"/>
        <end position="31"/>
    </location>
</feature>